<evidence type="ECO:0000313" key="3">
    <source>
        <dbReference type="Proteomes" id="UP001221898"/>
    </source>
</evidence>
<accession>A0AAD7RAJ4</accession>
<feature type="compositionally biased region" description="Polar residues" evidence="1">
    <location>
        <begin position="133"/>
        <end position="146"/>
    </location>
</feature>
<proteinExistence type="predicted"/>
<dbReference type="Proteomes" id="UP001221898">
    <property type="component" value="Unassembled WGS sequence"/>
</dbReference>
<evidence type="ECO:0000256" key="1">
    <source>
        <dbReference type="SAM" id="MobiDB-lite"/>
    </source>
</evidence>
<feature type="compositionally biased region" description="Basic and acidic residues" evidence="1">
    <location>
        <begin position="91"/>
        <end position="103"/>
    </location>
</feature>
<feature type="region of interest" description="Disordered" evidence="1">
    <location>
        <begin position="43"/>
        <end position="146"/>
    </location>
</feature>
<dbReference type="EMBL" id="JAINUG010000379">
    <property type="protein sequence ID" value="KAJ8372939.1"/>
    <property type="molecule type" value="Genomic_DNA"/>
</dbReference>
<protein>
    <submittedName>
        <fullName evidence="2">Uncharacterized protein</fullName>
    </submittedName>
</protein>
<comment type="caution">
    <text evidence="2">The sequence shown here is derived from an EMBL/GenBank/DDBJ whole genome shotgun (WGS) entry which is preliminary data.</text>
</comment>
<evidence type="ECO:0000313" key="2">
    <source>
        <dbReference type="EMBL" id="KAJ8372939.1"/>
    </source>
</evidence>
<name>A0AAD7RAJ4_9TELE</name>
<gene>
    <name evidence="2" type="ORF">AAFF_G00272630</name>
</gene>
<keyword evidence="3" id="KW-1185">Reference proteome</keyword>
<feature type="compositionally biased region" description="Basic residues" evidence="1">
    <location>
        <begin position="63"/>
        <end position="74"/>
    </location>
</feature>
<sequence>MDSGDVVIPDYSTFHRTLSIRRPPSTTLIYKSKSNLLWSHDHETHEQSAGGRGHAEGEGPFPRRLRGVHHKKPPVSHLHRDLLKKRSAAGSHDEASTAHRRETQCVQYTLRRTDSTSLHTSSLHYQGLPPGLRTTSAPQQTRASPV</sequence>
<dbReference type="AlphaFoldDB" id="A0AAD7RAJ4"/>
<feature type="compositionally biased region" description="Low complexity" evidence="1">
    <location>
        <begin position="115"/>
        <end position="124"/>
    </location>
</feature>
<reference evidence="2" key="1">
    <citation type="journal article" date="2023" name="Science">
        <title>Genome structures resolve the early diversification of teleost fishes.</title>
        <authorList>
            <person name="Parey E."/>
            <person name="Louis A."/>
            <person name="Montfort J."/>
            <person name="Bouchez O."/>
            <person name="Roques C."/>
            <person name="Iampietro C."/>
            <person name="Lluch J."/>
            <person name="Castinel A."/>
            <person name="Donnadieu C."/>
            <person name="Desvignes T."/>
            <person name="Floi Bucao C."/>
            <person name="Jouanno E."/>
            <person name="Wen M."/>
            <person name="Mejri S."/>
            <person name="Dirks R."/>
            <person name="Jansen H."/>
            <person name="Henkel C."/>
            <person name="Chen W.J."/>
            <person name="Zahm M."/>
            <person name="Cabau C."/>
            <person name="Klopp C."/>
            <person name="Thompson A.W."/>
            <person name="Robinson-Rechavi M."/>
            <person name="Braasch I."/>
            <person name="Lecointre G."/>
            <person name="Bobe J."/>
            <person name="Postlethwait J.H."/>
            <person name="Berthelot C."/>
            <person name="Roest Crollius H."/>
            <person name="Guiguen Y."/>
        </authorList>
    </citation>
    <scope>NUCLEOTIDE SEQUENCE</scope>
    <source>
        <strain evidence="2">NC1722</strain>
    </source>
</reference>
<organism evidence="2 3">
    <name type="scientific">Aldrovandia affinis</name>
    <dbReference type="NCBI Taxonomy" id="143900"/>
    <lineage>
        <taxon>Eukaryota</taxon>
        <taxon>Metazoa</taxon>
        <taxon>Chordata</taxon>
        <taxon>Craniata</taxon>
        <taxon>Vertebrata</taxon>
        <taxon>Euteleostomi</taxon>
        <taxon>Actinopterygii</taxon>
        <taxon>Neopterygii</taxon>
        <taxon>Teleostei</taxon>
        <taxon>Notacanthiformes</taxon>
        <taxon>Halosauridae</taxon>
        <taxon>Aldrovandia</taxon>
    </lineage>
</organism>